<accession>U6MZ53</accession>
<protein>
    <submittedName>
        <fullName evidence="3">Pdz domain protein, related, related</fullName>
    </submittedName>
</protein>
<dbReference type="OrthoDB" id="6502734at2759"/>
<evidence type="ECO:0000259" key="2">
    <source>
        <dbReference type="PROSITE" id="PS50106"/>
    </source>
</evidence>
<name>U6MZ53_9EIME</name>
<reference evidence="3" key="1">
    <citation type="submission" date="2013-10" db="EMBL/GenBank/DDBJ databases">
        <title>Genomic analysis of the causative agents of coccidiosis in chickens.</title>
        <authorList>
            <person name="Reid A.J."/>
            <person name="Blake D."/>
            <person name="Billington K."/>
            <person name="Browne H."/>
            <person name="Dunn M."/>
            <person name="Hung S."/>
            <person name="Kawahara F."/>
            <person name="Miranda-Saavedra D."/>
            <person name="Mourier T."/>
            <person name="Nagra H."/>
            <person name="Otto T.D."/>
            <person name="Rawlings N."/>
            <person name="Sanchez A."/>
            <person name="Sanders M."/>
            <person name="Subramaniam C."/>
            <person name="Tay Y."/>
            <person name="Dear P."/>
            <person name="Doerig C."/>
            <person name="Gruber A."/>
            <person name="Parkinson J."/>
            <person name="Shirley M."/>
            <person name="Wan K.L."/>
            <person name="Berriman M."/>
            <person name="Tomley F."/>
            <person name="Pain A."/>
        </authorList>
    </citation>
    <scope>NUCLEOTIDE SEQUENCE [LARGE SCALE GENOMIC DNA]</scope>
    <source>
        <strain evidence="3">Houghton</strain>
    </source>
</reference>
<organism evidence="3 4">
    <name type="scientific">Eimeria necatrix</name>
    <dbReference type="NCBI Taxonomy" id="51315"/>
    <lineage>
        <taxon>Eukaryota</taxon>
        <taxon>Sar</taxon>
        <taxon>Alveolata</taxon>
        <taxon>Apicomplexa</taxon>
        <taxon>Conoidasida</taxon>
        <taxon>Coccidia</taxon>
        <taxon>Eucoccidiorida</taxon>
        <taxon>Eimeriorina</taxon>
        <taxon>Eimeriidae</taxon>
        <taxon>Eimeria</taxon>
    </lineage>
</organism>
<keyword evidence="4" id="KW-1185">Reference proteome</keyword>
<evidence type="ECO:0000313" key="4">
    <source>
        <dbReference type="Proteomes" id="UP000030754"/>
    </source>
</evidence>
<dbReference type="AlphaFoldDB" id="U6MZ53"/>
<dbReference type="Gene3D" id="2.30.42.10">
    <property type="match status" value="1"/>
</dbReference>
<dbReference type="VEuPathDB" id="ToxoDB:ENH_00066380"/>
<dbReference type="Proteomes" id="UP000030754">
    <property type="component" value="Unassembled WGS sequence"/>
</dbReference>
<dbReference type="InterPro" id="IPR001478">
    <property type="entry name" value="PDZ"/>
</dbReference>
<sequence>MGTSRVPSNTSSPYGPPGAVNLVPYAGAPVADPPAVATADLTAALMSTAGFAASRLCVPPCSSVPPSVATVGSPAVIAEAANDEWVVVIQIVYAFRHATVAVLVQEALQCLLWGSDSDVQVAYELRTLDQLEQQREQQLQNQEQQQQGKQNQLPQQAMLQALDAGAVEVRVLFENRGGTAPLNGDDSSSSSCIRRKEKGRVLAWSLDDLAAAADLVVPAASRMPDGAFAVRTAAAALEHQKQQPLQQNLLLLQRSRAALPLRKGALWSFLLSAETAAKLRHKAGEDVLPLAVQAVKSAPLLPLAWCTLGHSLRLRGRFWESNCCYKVASHLRACPTAAFTEPETATGTAASAPRATLAAAAAAAAAVPPKLTRALENTLVRARMDPKELRKALPTLIKAEVEAPWGFAFDSNPREVGGIFVAYVVEGSKAEKAGLVPGDQIVLASNAILLGLPVEKCLDLLRPRRRPKPQQREPQLLPLKLEVYRGPLPLLYGASGFAALQRLDAVEYMGKDDGDSQHYKQLQQTAPLHVPAGFLNTLLQGSAWTHQEVF</sequence>
<dbReference type="SUPFAM" id="SSF50156">
    <property type="entry name" value="PDZ domain-like"/>
    <property type="match status" value="1"/>
</dbReference>
<evidence type="ECO:0000313" key="3">
    <source>
        <dbReference type="EMBL" id="CDJ69236.1"/>
    </source>
</evidence>
<dbReference type="RefSeq" id="XP_013437703.1">
    <property type="nucleotide sequence ID" value="XM_013582249.1"/>
</dbReference>
<dbReference type="GeneID" id="25476773"/>
<feature type="domain" description="PDZ" evidence="2">
    <location>
        <begin position="393"/>
        <end position="462"/>
    </location>
</feature>
<keyword evidence="1" id="KW-0175">Coiled coil</keyword>
<dbReference type="InterPro" id="IPR036034">
    <property type="entry name" value="PDZ_sf"/>
</dbReference>
<gene>
    <name evidence="3" type="ORF">ENH_00066380</name>
</gene>
<reference evidence="3" key="2">
    <citation type="submission" date="2013-10" db="EMBL/GenBank/DDBJ databases">
        <authorList>
            <person name="Aslett M."/>
        </authorList>
    </citation>
    <scope>NUCLEOTIDE SEQUENCE [LARGE SCALE GENOMIC DNA]</scope>
    <source>
        <strain evidence="3">Houghton</strain>
    </source>
</reference>
<dbReference type="EMBL" id="HG725685">
    <property type="protein sequence ID" value="CDJ69236.1"/>
    <property type="molecule type" value="Genomic_DNA"/>
</dbReference>
<proteinExistence type="predicted"/>
<dbReference type="PROSITE" id="PS50106">
    <property type="entry name" value="PDZ"/>
    <property type="match status" value="1"/>
</dbReference>
<evidence type="ECO:0000256" key="1">
    <source>
        <dbReference type="SAM" id="Coils"/>
    </source>
</evidence>
<dbReference type="SMART" id="SM00228">
    <property type="entry name" value="PDZ"/>
    <property type="match status" value="1"/>
</dbReference>
<feature type="coiled-coil region" evidence="1">
    <location>
        <begin position="125"/>
        <end position="152"/>
    </location>
</feature>